<evidence type="ECO:0000313" key="13">
    <source>
        <dbReference type="Proteomes" id="UP000029392"/>
    </source>
</evidence>
<feature type="binding site" description="covalent" evidence="8">
    <location>
        <position position="169"/>
    </location>
    <ligand>
        <name>heme c</name>
        <dbReference type="ChEBI" id="CHEBI:61717"/>
        <label>2</label>
    </ligand>
</feature>
<dbReference type="SUPFAM" id="SSF46626">
    <property type="entry name" value="Cytochrome c"/>
    <property type="match status" value="2"/>
</dbReference>
<dbReference type="PRINTS" id="PR00605">
    <property type="entry name" value="CYTCHROMECIC"/>
</dbReference>
<evidence type="ECO:0000256" key="6">
    <source>
        <dbReference type="ARBA" id="ARBA00022982"/>
    </source>
</evidence>
<dbReference type="GO" id="GO:0020037">
    <property type="term" value="F:heme binding"/>
    <property type="evidence" value="ECO:0007669"/>
    <property type="project" value="InterPro"/>
</dbReference>
<dbReference type="AlphaFoldDB" id="A0A091B389"/>
<gene>
    <name evidence="12" type="ORF">N790_01910</name>
</gene>
<comment type="PTM">
    <text evidence="8">Binds 2 heme c groups covalently per subunit.</text>
</comment>
<protein>
    <recommendedName>
        <fullName evidence="11">Cytochrome c domain-containing protein</fullName>
    </recommendedName>
</protein>
<sequence>MKFTRILGVAIALAASAAVAQEAATVTPAPEQAPAPVATLEADNTPANRGDAQAGAGKAAACAACHGLDGNSADPLNPKLAGQHERYIARQLALFKSGERDNAIMLGMSAALSAQDMRDIGAYFASQKVLAGVADDSVIAQGPNAGRKFYAVGEQIFRNGKADGSVPACAACHGPAGAGNPGSAWPAIGGQHATYTANTLTAFRNGTVWGKGANANAIMSAVAANLTDEEIQALATYLQGLHNVADAPSEEAVAASGQPQG</sequence>
<dbReference type="InterPro" id="IPR008168">
    <property type="entry name" value="Cyt_C_IC"/>
</dbReference>
<dbReference type="eggNOG" id="COG2863">
    <property type="taxonomic scope" value="Bacteria"/>
</dbReference>
<keyword evidence="3 8" id="KW-0349">Heme</keyword>
<feature type="binding site" description="covalent" evidence="8">
    <location>
        <position position="172"/>
    </location>
    <ligand>
        <name>heme c</name>
        <dbReference type="ChEBI" id="CHEBI:61717"/>
        <label>2</label>
    </ligand>
</feature>
<dbReference type="Gene3D" id="1.10.760.10">
    <property type="entry name" value="Cytochrome c-like domain"/>
    <property type="match status" value="2"/>
</dbReference>
<dbReference type="PANTHER" id="PTHR33751">
    <property type="entry name" value="CBB3-TYPE CYTOCHROME C OXIDASE SUBUNIT FIXP"/>
    <property type="match status" value="1"/>
</dbReference>
<dbReference type="InterPro" id="IPR009056">
    <property type="entry name" value="Cyt_c-like_dom"/>
</dbReference>
<feature type="binding site" description="axial binding residue" evidence="9">
    <location>
        <position position="105"/>
    </location>
    <ligand>
        <name>heme c</name>
        <dbReference type="ChEBI" id="CHEBI:61717"/>
        <label>1</label>
    </ligand>
    <ligandPart>
        <name>Fe</name>
        <dbReference type="ChEBI" id="CHEBI:18248"/>
    </ligandPart>
</feature>
<keyword evidence="10" id="KW-0732">Signal</keyword>
<feature type="binding site" description="axial binding residue" evidence="9">
    <location>
        <position position="219"/>
    </location>
    <ligand>
        <name>heme c</name>
        <dbReference type="ChEBI" id="CHEBI:61717"/>
        <label>2</label>
    </ligand>
    <ligandPart>
        <name>Fe</name>
        <dbReference type="ChEBI" id="CHEBI:18248"/>
    </ligandPart>
</feature>
<keyword evidence="6" id="KW-0249">Electron transport</keyword>
<evidence type="ECO:0000256" key="9">
    <source>
        <dbReference type="PIRSR" id="PIRSR000005-2"/>
    </source>
</evidence>
<organism evidence="12 13">
    <name type="scientific">Arenimonas malthae CC-JY-1</name>
    <dbReference type="NCBI Taxonomy" id="1384054"/>
    <lineage>
        <taxon>Bacteria</taxon>
        <taxon>Pseudomonadati</taxon>
        <taxon>Pseudomonadota</taxon>
        <taxon>Gammaproteobacteria</taxon>
        <taxon>Lysobacterales</taxon>
        <taxon>Lysobacteraceae</taxon>
        <taxon>Arenimonas</taxon>
    </lineage>
</organism>
<comment type="caution">
    <text evidence="12">The sequence shown here is derived from an EMBL/GenBank/DDBJ whole genome shotgun (WGS) entry which is preliminary data.</text>
</comment>
<dbReference type="GO" id="GO:0009055">
    <property type="term" value="F:electron transfer activity"/>
    <property type="evidence" value="ECO:0007669"/>
    <property type="project" value="InterPro"/>
</dbReference>
<evidence type="ECO:0000256" key="3">
    <source>
        <dbReference type="ARBA" id="ARBA00022617"/>
    </source>
</evidence>
<comment type="subcellular location">
    <subcellularLocation>
        <location evidence="1">Periplasm</location>
    </subcellularLocation>
</comment>
<evidence type="ECO:0000256" key="2">
    <source>
        <dbReference type="ARBA" id="ARBA00022448"/>
    </source>
</evidence>
<feature type="domain" description="Cytochrome c" evidence="11">
    <location>
        <begin position="50"/>
        <end position="128"/>
    </location>
</feature>
<dbReference type="RefSeq" id="WP_043803805.1">
    <property type="nucleotide sequence ID" value="NZ_AVCH01000172.1"/>
</dbReference>
<keyword evidence="13" id="KW-1185">Reference proteome</keyword>
<dbReference type="OrthoDB" id="9773456at2"/>
<dbReference type="InterPro" id="IPR024167">
    <property type="entry name" value="Cytochrome_c4-like"/>
</dbReference>
<dbReference type="InterPro" id="IPR036909">
    <property type="entry name" value="Cyt_c-like_dom_sf"/>
</dbReference>
<dbReference type="PROSITE" id="PS51007">
    <property type="entry name" value="CYTC"/>
    <property type="match status" value="2"/>
</dbReference>
<keyword evidence="4 9" id="KW-0479">Metal-binding</keyword>
<feature type="binding site" description="axial binding residue" evidence="9">
    <location>
        <position position="66"/>
    </location>
    <ligand>
        <name>heme c</name>
        <dbReference type="ChEBI" id="CHEBI:61717"/>
        <label>1</label>
    </ligand>
    <ligandPart>
        <name>Fe</name>
        <dbReference type="ChEBI" id="CHEBI:18248"/>
    </ligandPart>
</feature>
<feature type="signal peptide" evidence="10">
    <location>
        <begin position="1"/>
        <end position="20"/>
    </location>
</feature>
<feature type="binding site" description="covalent" evidence="8">
    <location>
        <position position="62"/>
    </location>
    <ligand>
        <name>heme c</name>
        <dbReference type="ChEBI" id="CHEBI:61717"/>
        <label>1</label>
    </ligand>
</feature>
<keyword evidence="7 9" id="KW-0408">Iron</keyword>
<feature type="chain" id="PRO_5001869424" description="Cytochrome c domain-containing protein" evidence="10">
    <location>
        <begin position="21"/>
        <end position="261"/>
    </location>
</feature>
<feature type="binding site" description="axial binding residue" evidence="9">
    <location>
        <position position="173"/>
    </location>
    <ligand>
        <name>heme c</name>
        <dbReference type="ChEBI" id="CHEBI:61717"/>
        <label>2</label>
    </ligand>
    <ligandPart>
        <name>Fe</name>
        <dbReference type="ChEBI" id="CHEBI:18248"/>
    </ligandPart>
</feature>
<keyword evidence="2" id="KW-0813">Transport</keyword>
<accession>A0A091B389</accession>
<dbReference type="InterPro" id="IPR050597">
    <property type="entry name" value="Cytochrome_c_Oxidase_Subunit"/>
</dbReference>
<evidence type="ECO:0000256" key="8">
    <source>
        <dbReference type="PIRSR" id="PIRSR000005-1"/>
    </source>
</evidence>
<dbReference type="GO" id="GO:0005506">
    <property type="term" value="F:iron ion binding"/>
    <property type="evidence" value="ECO:0007669"/>
    <property type="project" value="InterPro"/>
</dbReference>
<dbReference type="GO" id="GO:0042597">
    <property type="term" value="C:periplasmic space"/>
    <property type="evidence" value="ECO:0007669"/>
    <property type="project" value="UniProtKB-SubCell"/>
</dbReference>
<dbReference type="STRING" id="1384054.N790_01910"/>
<reference evidence="12 13" key="1">
    <citation type="submission" date="2013-09" db="EMBL/GenBank/DDBJ databases">
        <title>Genome sequencing of Arenimonas malthae.</title>
        <authorList>
            <person name="Chen F."/>
            <person name="Wang G."/>
        </authorList>
    </citation>
    <scope>NUCLEOTIDE SEQUENCE [LARGE SCALE GENOMIC DNA]</scope>
    <source>
        <strain evidence="12 13">CC-JY-1</strain>
    </source>
</reference>
<dbReference type="PANTHER" id="PTHR33751:SF9">
    <property type="entry name" value="CYTOCHROME C4"/>
    <property type="match status" value="1"/>
</dbReference>
<proteinExistence type="predicted"/>
<dbReference type="Proteomes" id="UP000029392">
    <property type="component" value="Unassembled WGS sequence"/>
</dbReference>
<evidence type="ECO:0000256" key="1">
    <source>
        <dbReference type="ARBA" id="ARBA00004418"/>
    </source>
</evidence>
<dbReference type="PATRIC" id="fig|1384054.3.peg.1826"/>
<dbReference type="Pfam" id="PF00034">
    <property type="entry name" value="Cytochrom_C"/>
    <property type="match status" value="2"/>
</dbReference>
<evidence type="ECO:0000256" key="4">
    <source>
        <dbReference type="ARBA" id="ARBA00022723"/>
    </source>
</evidence>
<evidence type="ECO:0000256" key="10">
    <source>
        <dbReference type="SAM" id="SignalP"/>
    </source>
</evidence>
<keyword evidence="5" id="KW-0574">Periplasm</keyword>
<name>A0A091B389_9GAMM</name>
<dbReference type="EMBL" id="AVCH01000172">
    <property type="protein sequence ID" value="KFN46176.1"/>
    <property type="molecule type" value="Genomic_DNA"/>
</dbReference>
<feature type="domain" description="Cytochrome c" evidence="11">
    <location>
        <begin position="148"/>
        <end position="242"/>
    </location>
</feature>
<dbReference type="PIRSF" id="PIRSF000005">
    <property type="entry name" value="Cytochrome_c4"/>
    <property type="match status" value="1"/>
</dbReference>
<evidence type="ECO:0000256" key="5">
    <source>
        <dbReference type="ARBA" id="ARBA00022764"/>
    </source>
</evidence>
<evidence type="ECO:0000313" key="12">
    <source>
        <dbReference type="EMBL" id="KFN46176.1"/>
    </source>
</evidence>
<evidence type="ECO:0000259" key="11">
    <source>
        <dbReference type="PROSITE" id="PS51007"/>
    </source>
</evidence>
<feature type="binding site" description="covalent" evidence="8">
    <location>
        <position position="65"/>
    </location>
    <ligand>
        <name>heme c</name>
        <dbReference type="ChEBI" id="CHEBI:61717"/>
        <label>1</label>
    </ligand>
</feature>
<evidence type="ECO:0000256" key="7">
    <source>
        <dbReference type="ARBA" id="ARBA00023004"/>
    </source>
</evidence>